<evidence type="ECO:0000313" key="2">
    <source>
        <dbReference type="Proteomes" id="UP000219565"/>
    </source>
</evidence>
<reference evidence="2" key="1">
    <citation type="submission" date="2017-09" db="EMBL/GenBank/DDBJ databases">
        <authorList>
            <person name="Varghese N."/>
            <person name="Submissions S."/>
        </authorList>
    </citation>
    <scope>NUCLEOTIDE SEQUENCE [LARGE SCALE GENOMIC DNA]</scope>
    <source>
        <strain evidence="2">DSM 45537</strain>
    </source>
</reference>
<dbReference type="RefSeq" id="WP_097243457.1">
    <property type="nucleotide sequence ID" value="NZ_JAMTCV010000002.1"/>
</dbReference>
<dbReference type="Proteomes" id="UP000219565">
    <property type="component" value="Unassembled WGS sequence"/>
</dbReference>
<accession>A0A285KRX8</accession>
<dbReference type="EMBL" id="OBEG01000001">
    <property type="protein sequence ID" value="SNY75389.1"/>
    <property type="molecule type" value="Genomic_DNA"/>
</dbReference>
<organism evidence="1 2">
    <name type="scientific">Nocardia amikacinitolerans</name>
    <dbReference type="NCBI Taxonomy" id="756689"/>
    <lineage>
        <taxon>Bacteria</taxon>
        <taxon>Bacillati</taxon>
        <taxon>Actinomycetota</taxon>
        <taxon>Actinomycetes</taxon>
        <taxon>Mycobacteriales</taxon>
        <taxon>Nocardiaceae</taxon>
        <taxon>Nocardia</taxon>
    </lineage>
</organism>
<sequence length="74" mass="7555">MDAVICQACGNRVAVVKFSPAHTSVQWSAAAAGNCAELRGNGSPVAGCAALRRSIDNAVIAGALELSTREQDLL</sequence>
<keyword evidence="2" id="KW-1185">Reference proteome</keyword>
<name>A0A285KRX8_9NOCA</name>
<dbReference type="OrthoDB" id="4554341at2"/>
<dbReference type="AlphaFoldDB" id="A0A285KRX8"/>
<proteinExistence type="predicted"/>
<evidence type="ECO:0008006" key="3">
    <source>
        <dbReference type="Google" id="ProtNLM"/>
    </source>
</evidence>
<protein>
    <recommendedName>
        <fullName evidence="3">Ferredoxin</fullName>
    </recommendedName>
</protein>
<gene>
    <name evidence="1" type="ORF">SAMN04244553_0485</name>
</gene>
<evidence type="ECO:0000313" key="1">
    <source>
        <dbReference type="EMBL" id="SNY75389.1"/>
    </source>
</evidence>
<dbReference type="STRING" id="1379680.GCA_001612615_00547"/>